<dbReference type="AlphaFoldDB" id="A0A562RF04"/>
<evidence type="ECO:0000313" key="2">
    <source>
        <dbReference type="EMBL" id="TWI67647.1"/>
    </source>
</evidence>
<dbReference type="EMBL" id="VLLB01000002">
    <property type="protein sequence ID" value="TWI67647.1"/>
    <property type="molecule type" value="Genomic_DNA"/>
</dbReference>
<evidence type="ECO:0000256" key="1">
    <source>
        <dbReference type="SAM" id="MobiDB-lite"/>
    </source>
</evidence>
<evidence type="ECO:0000313" key="3">
    <source>
        <dbReference type="Proteomes" id="UP000318431"/>
    </source>
</evidence>
<proteinExistence type="predicted"/>
<feature type="region of interest" description="Disordered" evidence="1">
    <location>
        <begin position="1"/>
        <end position="29"/>
    </location>
</feature>
<dbReference type="RefSeq" id="WP_145648571.1">
    <property type="nucleotide sequence ID" value="NZ_VLLB01000002.1"/>
</dbReference>
<keyword evidence="3" id="KW-1185">Reference proteome</keyword>
<dbReference type="Proteomes" id="UP000318431">
    <property type="component" value="Unassembled WGS sequence"/>
</dbReference>
<sequence length="88" mass="9199">MSASSRLPLSRQPVPDLLPSEGGSSSGRVDIEQGAIVEEGIALQGATGSVCALEYLKSRGVGPAVIERVLLHPGLRRRPATVAVMHKN</sequence>
<gene>
    <name evidence="2" type="ORF">IP91_01764</name>
</gene>
<protein>
    <submittedName>
        <fullName evidence="2">Uncharacterized protein</fullName>
    </submittedName>
</protein>
<name>A0A562RF04_9BURK</name>
<dbReference type="OrthoDB" id="8758303at2"/>
<comment type="caution">
    <text evidence="2">The sequence shown here is derived from an EMBL/GenBank/DDBJ whole genome shotgun (WGS) entry which is preliminary data.</text>
</comment>
<organism evidence="2 3">
    <name type="scientific">Pseudoduganella lurida</name>
    <dbReference type="NCBI Taxonomy" id="1036180"/>
    <lineage>
        <taxon>Bacteria</taxon>
        <taxon>Pseudomonadati</taxon>
        <taxon>Pseudomonadota</taxon>
        <taxon>Betaproteobacteria</taxon>
        <taxon>Burkholderiales</taxon>
        <taxon>Oxalobacteraceae</taxon>
        <taxon>Telluria group</taxon>
        <taxon>Pseudoduganella</taxon>
    </lineage>
</organism>
<accession>A0A562RF04</accession>
<reference evidence="2 3" key="1">
    <citation type="journal article" date="2015" name="Stand. Genomic Sci.">
        <title>Genomic Encyclopedia of Bacterial and Archaeal Type Strains, Phase III: the genomes of soil and plant-associated and newly described type strains.</title>
        <authorList>
            <person name="Whitman W.B."/>
            <person name="Woyke T."/>
            <person name="Klenk H.P."/>
            <person name="Zhou Y."/>
            <person name="Lilburn T.G."/>
            <person name="Beck B.J."/>
            <person name="De Vos P."/>
            <person name="Vandamme P."/>
            <person name="Eisen J.A."/>
            <person name="Garrity G."/>
            <person name="Hugenholtz P."/>
            <person name="Kyrpides N.C."/>
        </authorList>
    </citation>
    <scope>NUCLEOTIDE SEQUENCE [LARGE SCALE GENOMIC DNA]</scope>
    <source>
        <strain evidence="2 3">CGMCC 1.10822</strain>
    </source>
</reference>